<dbReference type="EMBL" id="FMZZ01000001">
    <property type="protein sequence ID" value="SDC22740.1"/>
    <property type="molecule type" value="Genomic_DNA"/>
</dbReference>
<accession>A0A1G6JVG8</accession>
<name>A0A1G6JVG8_9PSEU</name>
<reference evidence="3" key="1">
    <citation type="submission" date="2016-10" db="EMBL/GenBank/DDBJ databases">
        <authorList>
            <person name="Varghese N."/>
            <person name="Submissions S."/>
        </authorList>
    </citation>
    <scope>NUCLEOTIDE SEQUENCE [LARGE SCALE GENOMIC DNA]</scope>
    <source>
        <strain evidence="3">IBRC-M 10403</strain>
    </source>
</reference>
<sequence length="878" mass="96136">MTTNIAVYGDQAYPFEHGPGTTAYLPHDPAAPLHPANPVVELPDGRLVEQFPLSKLESVFTLEVFQLMDKPLKPDEPFRRVVPPEMVDTGDPQTGYLAPDAETKLVQVRKAPPPERRRPHLFPHGLRGDDTMRCDPQPVIDAAHAAITALAPPNWTALTLECVATMRRIEVAATVAFVNGEVRSWVPPAMVSQWLHRMRMREYKTTVGVWTRLALEFTPDVPVVTLTRGSAEKLEFLLSSTVPDYHDRLELVWDELRLLPTMPQCIHPRMLEDVMQLASMRNAGQMYAAAHDEVPPPDPGGRTEAVRLFDGVDSAGKPVWYRPRVGYKEQDAVVHYLEQAPLVLWSRGMTNDVIAEQDEPTVPLGFHTDGRWVWPSAVAYYLREHGIPPVLELVDHIRQNRYQLPDEIPRIALSRADAVAKGIPWDESSVDQEFADAMNPVYDTIARCQTSPRFYSLGEHKNPAWCLVRDGDWYSVYWADAEGLVYSRMRFGDVRNAAAYLIGQLESGKSSLGWGADEEIPWWQSPTASLSDVDPPLSDFPTVMSTRVTDLAVSRYGAMDGNMVFALDTPPEQCGYSSEQGELAHHRYVLTGEWWVMTGVSAAGGRMYLLPGSVIDHLRSGFLEEIADERAPGVGIGQPAAGDGQFTPGNGRPVAAAPEAGGSQSTPGNAGPVPDNPAAEGETGPNAEPPLPEGHPGLPPVTDAARAEARRFAGGWLWCADPDIHPGYIDGAPDFTLLGAYKVDDEGNLTGEKFINDTYRPGPTARGFPEAHSEFEFVLNYIAAGWLPQERILSTVLENDVIVETDGTGGLRVGVHQNGTRFLVVWSSPQLVPQSAQAPRAVPGRSLLPVLAGTTVVVNPDAVMGIEIPGDDLIAAAR</sequence>
<dbReference type="RefSeq" id="WP_139190474.1">
    <property type="nucleotide sequence ID" value="NZ_FMZZ01000001.1"/>
</dbReference>
<dbReference type="OrthoDB" id="275232at2"/>
<feature type="region of interest" description="Disordered" evidence="1">
    <location>
        <begin position="633"/>
        <end position="701"/>
    </location>
</feature>
<protein>
    <recommendedName>
        <fullName evidence="4">SseB protein N-terminal domain-containing protein</fullName>
    </recommendedName>
</protein>
<dbReference type="Proteomes" id="UP000199501">
    <property type="component" value="Unassembled WGS sequence"/>
</dbReference>
<evidence type="ECO:0000313" key="2">
    <source>
        <dbReference type="EMBL" id="SDC22740.1"/>
    </source>
</evidence>
<dbReference type="STRING" id="1271860.SAMN05216174_101581"/>
<gene>
    <name evidence="2" type="ORF">SAMN05216174_101581</name>
</gene>
<keyword evidence="3" id="KW-1185">Reference proteome</keyword>
<dbReference type="AlphaFoldDB" id="A0A1G6JVG8"/>
<feature type="compositionally biased region" description="Pro residues" evidence="1">
    <location>
        <begin position="687"/>
        <end position="699"/>
    </location>
</feature>
<proteinExistence type="predicted"/>
<feature type="region of interest" description="Disordered" evidence="1">
    <location>
        <begin position="76"/>
        <end position="96"/>
    </location>
</feature>
<organism evidence="2 3">
    <name type="scientific">Actinokineospora iranica</name>
    <dbReference type="NCBI Taxonomy" id="1271860"/>
    <lineage>
        <taxon>Bacteria</taxon>
        <taxon>Bacillati</taxon>
        <taxon>Actinomycetota</taxon>
        <taxon>Actinomycetes</taxon>
        <taxon>Pseudonocardiales</taxon>
        <taxon>Pseudonocardiaceae</taxon>
        <taxon>Actinokineospora</taxon>
    </lineage>
</organism>
<evidence type="ECO:0000256" key="1">
    <source>
        <dbReference type="SAM" id="MobiDB-lite"/>
    </source>
</evidence>
<evidence type="ECO:0008006" key="4">
    <source>
        <dbReference type="Google" id="ProtNLM"/>
    </source>
</evidence>
<evidence type="ECO:0000313" key="3">
    <source>
        <dbReference type="Proteomes" id="UP000199501"/>
    </source>
</evidence>